<dbReference type="Proteomes" id="UP001180020">
    <property type="component" value="Unassembled WGS sequence"/>
</dbReference>
<organism evidence="1 2">
    <name type="scientific">Acorus calamus</name>
    <name type="common">Sweet flag</name>
    <dbReference type="NCBI Taxonomy" id="4465"/>
    <lineage>
        <taxon>Eukaryota</taxon>
        <taxon>Viridiplantae</taxon>
        <taxon>Streptophyta</taxon>
        <taxon>Embryophyta</taxon>
        <taxon>Tracheophyta</taxon>
        <taxon>Spermatophyta</taxon>
        <taxon>Magnoliopsida</taxon>
        <taxon>Liliopsida</taxon>
        <taxon>Acoraceae</taxon>
        <taxon>Acorus</taxon>
    </lineage>
</organism>
<name>A0AAV9DSG9_ACOCL</name>
<comment type="caution">
    <text evidence="1">The sequence shown here is derived from an EMBL/GenBank/DDBJ whole genome shotgun (WGS) entry which is preliminary data.</text>
</comment>
<dbReference type="Gene3D" id="3.60.10.10">
    <property type="entry name" value="Endonuclease/exonuclease/phosphatase"/>
    <property type="match status" value="1"/>
</dbReference>
<evidence type="ECO:0008006" key="3">
    <source>
        <dbReference type="Google" id="ProtNLM"/>
    </source>
</evidence>
<gene>
    <name evidence="1" type="ORF">QJS10_CPB11g01494</name>
</gene>
<dbReference type="SUPFAM" id="SSF56219">
    <property type="entry name" value="DNase I-like"/>
    <property type="match status" value="1"/>
</dbReference>
<evidence type="ECO:0000313" key="2">
    <source>
        <dbReference type="Proteomes" id="UP001180020"/>
    </source>
</evidence>
<sequence length="514" mass="59902">MKVIFWNCRGLGSHKDFRQWVETNALIPMTPNGPVHTWCNNRRGSARTWETLDRLFSDYNWNDLFPNAEAKVLPRGISDHAPIYLNTNLESPSGRKPFRFERMWFQYPQLYQIVQNRWRNEDHASPMGRLHAKLVSLQGPLRRWNRLVEGDITRQVELANERVQQLLVEEQQDNTSHDYSESISEAVNHLTHLQRNLEIFWAQRARVNWIQEGDRNTRFFHNQVKSRRATNRISCIKTTEGVTLKKQKDIQSYVPECTSDAKLTWVWEETMRYIRNGRETIRHVFAECDFAAECWSYIPLDLCPPPQVWAASSWAEVLTIYSQGRKPESLLKQIMILILLWNIWAARNEVVFSKRQSSASIVAARAIAHTKECCSQLARIEDKGVIRSRHNDIGFGVQNMNRVITQNRTIIRVALGIPMRMEMVAIRMAVEFARDIGLSHIWVIIDALNRGGSGPPQFQSEFERIHACSRPDDPIYFCKVERDHVRAPEVLAWTARQIQQTIYTVHLQDDVFAG</sequence>
<dbReference type="InterPro" id="IPR036691">
    <property type="entry name" value="Endo/exonu/phosph_ase_sf"/>
</dbReference>
<keyword evidence="2" id="KW-1185">Reference proteome</keyword>
<reference evidence="1" key="2">
    <citation type="submission" date="2023-06" db="EMBL/GenBank/DDBJ databases">
        <authorList>
            <person name="Ma L."/>
            <person name="Liu K.-W."/>
            <person name="Li Z."/>
            <person name="Hsiao Y.-Y."/>
            <person name="Qi Y."/>
            <person name="Fu T."/>
            <person name="Tang G."/>
            <person name="Zhang D."/>
            <person name="Sun W.-H."/>
            <person name="Liu D.-K."/>
            <person name="Li Y."/>
            <person name="Chen G.-Z."/>
            <person name="Liu X.-D."/>
            <person name="Liao X.-Y."/>
            <person name="Jiang Y.-T."/>
            <person name="Yu X."/>
            <person name="Hao Y."/>
            <person name="Huang J."/>
            <person name="Zhao X.-W."/>
            <person name="Ke S."/>
            <person name="Chen Y.-Y."/>
            <person name="Wu W.-L."/>
            <person name="Hsu J.-L."/>
            <person name="Lin Y.-F."/>
            <person name="Huang M.-D."/>
            <person name="Li C.-Y."/>
            <person name="Huang L."/>
            <person name="Wang Z.-W."/>
            <person name="Zhao X."/>
            <person name="Zhong W.-Y."/>
            <person name="Peng D.-H."/>
            <person name="Ahmad S."/>
            <person name="Lan S."/>
            <person name="Zhang J.-S."/>
            <person name="Tsai W.-C."/>
            <person name="Van De Peer Y."/>
            <person name="Liu Z.-J."/>
        </authorList>
    </citation>
    <scope>NUCLEOTIDE SEQUENCE</scope>
    <source>
        <strain evidence="1">CP</strain>
        <tissue evidence="1">Leaves</tissue>
    </source>
</reference>
<proteinExistence type="predicted"/>
<dbReference type="EMBL" id="JAUJYO010000011">
    <property type="protein sequence ID" value="KAK1304099.1"/>
    <property type="molecule type" value="Genomic_DNA"/>
</dbReference>
<dbReference type="AlphaFoldDB" id="A0AAV9DSG9"/>
<dbReference type="PANTHER" id="PTHR33710:SF64">
    <property type="entry name" value="ENDONUCLEASE_EXONUCLEASE_PHOSPHATASE DOMAIN-CONTAINING PROTEIN"/>
    <property type="match status" value="1"/>
</dbReference>
<dbReference type="PANTHER" id="PTHR33710">
    <property type="entry name" value="BNAC02G09200D PROTEIN"/>
    <property type="match status" value="1"/>
</dbReference>
<protein>
    <recommendedName>
        <fullName evidence="3">Endonuclease/exonuclease/phosphatase domain-containing protein</fullName>
    </recommendedName>
</protein>
<evidence type="ECO:0000313" key="1">
    <source>
        <dbReference type="EMBL" id="KAK1304099.1"/>
    </source>
</evidence>
<accession>A0AAV9DSG9</accession>
<reference evidence="1" key="1">
    <citation type="journal article" date="2023" name="Nat. Commun.">
        <title>Diploid and tetraploid genomes of Acorus and the evolution of monocots.</title>
        <authorList>
            <person name="Ma L."/>
            <person name="Liu K.W."/>
            <person name="Li Z."/>
            <person name="Hsiao Y.Y."/>
            <person name="Qi Y."/>
            <person name="Fu T."/>
            <person name="Tang G.D."/>
            <person name="Zhang D."/>
            <person name="Sun W.H."/>
            <person name="Liu D.K."/>
            <person name="Li Y."/>
            <person name="Chen G.Z."/>
            <person name="Liu X.D."/>
            <person name="Liao X.Y."/>
            <person name="Jiang Y.T."/>
            <person name="Yu X."/>
            <person name="Hao Y."/>
            <person name="Huang J."/>
            <person name="Zhao X.W."/>
            <person name="Ke S."/>
            <person name="Chen Y.Y."/>
            <person name="Wu W.L."/>
            <person name="Hsu J.L."/>
            <person name="Lin Y.F."/>
            <person name="Huang M.D."/>
            <person name="Li C.Y."/>
            <person name="Huang L."/>
            <person name="Wang Z.W."/>
            <person name="Zhao X."/>
            <person name="Zhong W.Y."/>
            <person name="Peng D.H."/>
            <person name="Ahmad S."/>
            <person name="Lan S."/>
            <person name="Zhang J.S."/>
            <person name="Tsai W.C."/>
            <person name="Van de Peer Y."/>
            <person name="Liu Z.J."/>
        </authorList>
    </citation>
    <scope>NUCLEOTIDE SEQUENCE</scope>
    <source>
        <strain evidence="1">CP</strain>
    </source>
</reference>